<gene>
    <name evidence="2" type="ORF">PXEA_LOCUS3433</name>
</gene>
<reference evidence="2" key="1">
    <citation type="submission" date="2018-11" db="EMBL/GenBank/DDBJ databases">
        <authorList>
            <consortium name="Pathogen Informatics"/>
        </authorList>
    </citation>
    <scope>NUCLEOTIDE SEQUENCE</scope>
</reference>
<name>A0A3S5BMZ5_9PLAT</name>
<feature type="region of interest" description="Disordered" evidence="1">
    <location>
        <begin position="20"/>
        <end position="76"/>
    </location>
</feature>
<dbReference type="Proteomes" id="UP000784294">
    <property type="component" value="Unassembled WGS sequence"/>
</dbReference>
<keyword evidence="3" id="KW-1185">Reference proteome</keyword>
<feature type="compositionally biased region" description="Basic and acidic residues" evidence="1">
    <location>
        <begin position="37"/>
        <end position="68"/>
    </location>
</feature>
<sequence length="227" mass="24931">MLEPSQAGCTGGRHHAGVVEAGSAIGEAASTDAMAAGKEEERCSREEEDSAEKKEREEEANKKGESVRYENGQPVNDTKGAYAASIHKPLLLITPSDSNGYQRSASPVKPTCRLGNHLVSSIAPVRQPKSTSPLAGLIQQDRKSQIDIVLSSGQGSRKKVEPSELEQVDATGTPTFFVLYFYTIRTAEKKFRAQRAYSTQHYSSHETIQERINRFDTLMRIFLCLAV</sequence>
<comment type="caution">
    <text evidence="2">The sequence shown here is derived from an EMBL/GenBank/DDBJ whole genome shotgun (WGS) entry which is preliminary data.</text>
</comment>
<evidence type="ECO:0000256" key="1">
    <source>
        <dbReference type="SAM" id="MobiDB-lite"/>
    </source>
</evidence>
<organism evidence="2 3">
    <name type="scientific">Protopolystoma xenopodis</name>
    <dbReference type="NCBI Taxonomy" id="117903"/>
    <lineage>
        <taxon>Eukaryota</taxon>
        <taxon>Metazoa</taxon>
        <taxon>Spiralia</taxon>
        <taxon>Lophotrochozoa</taxon>
        <taxon>Platyhelminthes</taxon>
        <taxon>Monogenea</taxon>
        <taxon>Polyopisthocotylea</taxon>
        <taxon>Polystomatidea</taxon>
        <taxon>Polystomatidae</taxon>
        <taxon>Protopolystoma</taxon>
    </lineage>
</organism>
<evidence type="ECO:0000313" key="2">
    <source>
        <dbReference type="EMBL" id="VEL09993.1"/>
    </source>
</evidence>
<proteinExistence type="predicted"/>
<dbReference type="EMBL" id="CAAALY010007757">
    <property type="protein sequence ID" value="VEL09993.1"/>
    <property type="molecule type" value="Genomic_DNA"/>
</dbReference>
<accession>A0A3S5BMZ5</accession>
<protein>
    <submittedName>
        <fullName evidence="2">Uncharacterized protein</fullName>
    </submittedName>
</protein>
<dbReference type="AlphaFoldDB" id="A0A3S5BMZ5"/>
<evidence type="ECO:0000313" key="3">
    <source>
        <dbReference type="Proteomes" id="UP000784294"/>
    </source>
</evidence>